<evidence type="ECO:0000256" key="7">
    <source>
        <dbReference type="ARBA" id="ARBA00022553"/>
    </source>
</evidence>
<comment type="similarity">
    <text evidence="4">Belongs to the NECAP family.</text>
</comment>
<dbReference type="GO" id="GO:0015031">
    <property type="term" value="P:protein transport"/>
    <property type="evidence" value="ECO:0007669"/>
    <property type="project" value="UniProtKB-KW"/>
</dbReference>
<evidence type="ECO:0000256" key="4">
    <source>
        <dbReference type="ARBA" id="ARBA00007736"/>
    </source>
</evidence>
<reference evidence="17" key="1">
    <citation type="journal article" date="2021" name="Evol. Appl.">
        <title>The genome of the Pyrenean desman and the effects of bottlenecks and inbreeding on the genomic landscape of an endangered species.</title>
        <authorList>
            <person name="Escoda L."/>
            <person name="Castresana J."/>
        </authorList>
    </citation>
    <scope>NUCLEOTIDE SEQUENCE</scope>
    <source>
        <strain evidence="17">IBE-C5619</strain>
    </source>
</reference>
<evidence type="ECO:0000256" key="15">
    <source>
        <dbReference type="SAM" id="MobiDB-lite"/>
    </source>
</evidence>
<evidence type="ECO:0000256" key="12">
    <source>
        <dbReference type="ARBA" id="ARBA00023329"/>
    </source>
</evidence>
<dbReference type="SUPFAM" id="SSF50729">
    <property type="entry name" value="PH domain-like"/>
    <property type="match status" value="1"/>
</dbReference>
<feature type="region of interest" description="Disordered" evidence="15">
    <location>
        <begin position="1"/>
        <end position="47"/>
    </location>
</feature>
<dbReference type="AlphaFoldDB" id="A0A8J6ALZ5"/>
<dbReference type="PANTHER" id="PTHR12847">
    <property type="entry name" value="ATP-BINDING CASSETTE ABC TRANSPORTER-RELATED"/>
    <property type="match status" value="1"/>
</dbReference>
<keyword evidence="9" id="KW-0677">Repeat</keyword>
<keyword evidence="6" id="KW-1003">Cell membrane</keyword>
<evidence type="ECO:0000256" key="14">
    <source>
        <dbReference type="ARBA" id="ARBA00042069"/>
    </source>
</evidence>
<dbReference type="GO" id="GO:0006897">
    <property type="term" value="P:endocytosis"/>
    <property type="evidence" value="ECO:0007669"/>
    <property type="project" value="UniProtKB-KW"/>
</dbReference>
<feature type="compositionally biased region" description="Polar residues" evidence="15">
    <location>
        <begin position="652"/>
        <end position="663"/>
    </location>
</feature>
<feature type="region of interest" description="Disordered" evidence="15">
    <location>
        <begin position="939"/>
        <end position="1026"/>
    </location>
</feature>
<dbReference type="FunFam" id="2.30.29.30:FF:000064">
    <property type="entry name" value="Adaptin ear-binding coat-associated protein 1"/>
    <property type="match status" value="1"/>
</dbReference>
<proteinExistence type="inferred from homology"/>
<dbReference type="CDD" id="cd13228">
    <property type="entry name" value="PHear_NECAP"/>
    <property type="match status" value="1"/>
</dbReference>
<evidence type="ECO:0000256" key="8">
    <source>
        <dbReference type="ARBA" id="ARBA00022583"/>
    </source>
</evidence>
<evidence type="ECO:0000256" key="3">
    <source>
        <dbReference type="ARBA" id="ARBA00004640"/>
    </source>
</evidence>
<comment type="caution">
    <text evidence="17">The sequence shown here is derived from an EMBL/GenBank/DDBJ whole genome shotgun (WGS) entry which is preliminary data.</text>
</comment>
<feature type="compositionally biased region" description="Basic residues" evidence="15">
    <location>
        <begin position="754"/>
        <end position="772"/>
    </location>
</feature>
<dbReference type="InterPro" id="IPR012466">
    <property type="entry name" value="NECAP_PHear"/>
</dbReference>
<feature type="domain" description="NECAP PHear" evidence="16">
    <location>
        <begin position="782"/>
        <end position="939"/>
    </location>
</feature>
<dbReference type="EMBL" id="JAGFMF010011522">
    <property type="protein sequence ID" value="KAG8520725.1"/>
    <property type="molecule type" value="Genomic_DNA"/>
</dbReference>
<evidence type="ECO:0000256" key="9">
    <source>
        <dbReference type="ARBA" id="ARBA00022737"/>
    </source>
</evidence>
<feature type="region of interest" description="Disordered" evidence="15">
    <location>
        <begin position="738"/>
        <end position="775"/>
    </location>
</feature>
<gene>
    <name evidence="17" type="ORF">J0S82_008167</name>
</gene>
<keyword evidence="8" id="KW-0254">Endocytosis</keyword>
<keyword evidence="5" id="KW-0813">Transport</keyword>
<evidence type="ECO:0000256" key="13">
    <source>
        <dbReference type="ARBA" id="ARBA00040664"/>
    </source>
</evidence>
<evidence type="ECO:0000313" key="18">
    <source>
        <dbReference type="Proteomes" id="UP000700334"/>
    </source>
</evidence>
<dbReference type="Pfam" id="PF07933">
    <property type="entry name" value="DUF1681"/>
    <property type="match status" value="1"/>
</dbReference>
<evidence type="ECO:0000259" key="16">
    <source>
        <dbReference type="Pfam" id="PF07933"/>
    </source>
</evidence>
<evidence type="ECO:0000256" key="2">
    <source>
        <dbReference type="ARBA" id="ARBA00004236"/>
    </source>
</evidence>
<feature type="region of interest" description="Disordered" evidence="15">
    <location>
        <begin position="471"/>
        <end position="495"/>
    </location>
</feature>
<dbReference type="InterPro" id="IPR011993">
    <property type="entry name" value="PH-like_dom_sf"/>
</dbReference>
<dbReference type="GO" id="GO:0005886">
    <property type="term" value="C:plasma membrane"/>
    <property type="evidence" value="ECO:0007669"/>
    <property type="project" value="UniProtKB-SubCell"/>
</dbReference>
<accession>A0A8J6ALZ5</accession>
<sequence length="1072" mass="113711">MPAARRRTRAGSSCPLQAAAGGSRAGRTLSRPQKAECFRPSAIGPASRRLMRLDTRSKKSAKCGPELKSGRVTEPTARLRWRAVVRHGPDRGLRMSAKEGEDQKLTGLENHPFPPLWWENPTSSSAPRHFTSHPDVLTGNVWLRFPHQYFAAACLCRRSPAGGLRPARSPGEGPWAAAGVCAPGELGFVRGRRRADLRWSRPWHIALPCGAALGSFRSQTGASALSSWEVPAKGRPERGFSHRLGPGGEEQVEGRTEAGTGLPRSPQQLVCPAHAPGPWAGFSGWPAPQASCSALCTLPLPPPAPPPPPCSPGLSPNFLELPRGSPGTGMSAEAALAWVRGLAAAAQSLTADGALPRGVRGCRSGALLGHRACRWEPRQRLSEARTRAGDTPTPPRGRGALWSPASDARGGAGGRPRIPEVAEPPSSPAPAPLTVRGSLRLRSCCPRPVAPAGAPAPRPSAVTLWARSRPPLGPETRLGRPHSAGLSDGRPLRGRPAPPRLAAAGWGEGKVAVRPGAGLADQCSAGQHMVSKGSRPGRLRFRGWEERNGLVSVDSWGFLWKCLSAVRVCRGVQGRSRGVGERPVCRGAPPEGRSGAGRRVPVGACSPACARLDRVRPGPPTGRNGQTAKLQNAPDVPPRAQRVTAAGAGAQRPQTTVQGTQLGESPGTVRACQDAAVRKWLLEEECAGVKVALVLAPRAPAAQDGAFPRAWVQVSTLGPAKEPRFCQFPRWRAARPHLARSQHGVANLRDPAKPARKRRQRKSSRPARRGAQRSKMAAELEYESVLCVKPDVSVYRIPPRASNRGYRASDWKLDQPDWTGRLRITSKGKVAYIKLEDRVSGELFAQAPVEQHPGIAVETVTDSSRYFVIRIQDGTGRSAFIGVGFSDRGDAFDFNVSLQDHFKWVKQESEISKESQEMDTRPKLDLGFKEGQTIKLSIGNITTKKGGAPKPKASGSGGLSLLPPPPGGRVAVPPPSSVAISNHVTPPPVPKSSHGGDADILLDLDSPAPVTTPAPAPAPGPVSSDLWGDFSTASRCGQRPGRCGRAVRTGRAAGLCSSAPGQAPQPSSWVQF</sequence>
<protein>
    <recommendedName>
        <fullName evidence="13">Adaptin ear-binding coat-associated protein 1</fullName>
    </recommendedName>
    <alternativeName>
        <fullName evidence="14">NECAP endocytosis-associated protein 1</fullName>
    </alternativeName>
</protein>
<feature type="region of interest" description="Disordered" evidence="15">
    <location>
        <begin position="227"/>
        <end position="268"/>
    </location>
</feature>
<dbReference type="OrthoDB" id="10265489at2759"/>
<feature type="compositionally biased region" description="Pro residues" evidence="15">
    <location>
        <begin position="962"/>
        <end position="976"/>
    </location>
</feature>
<keyword evidence="10" id="KW-0653">Protein transport</keyword>
<keyword evidence="11" id="KW-0472">Membrane</keyword>
<keyword evidence="7" id="KW-0597">Phosphoprotein</keyword>
<keyword evidence="12" id="KW-0968">Cytoplasmic vesicle</keyword>
<feature type="compositionally biased region" description="Pro residues" evidence="15">
    <location>
        <begin position="1010"/>
        <end position="1020"/>
    </location>
</feature>
<evidence type="ECO:0000256" key="10">
    <source>
        <dbReference type="ARBA" id="ARBA00022927"/>
    </source>
</evidence>
<keyword evidence="18" id="KW-1185">Reference proteome</keyword>
<comment type="subcellular location">
    <subcellularLocation>
        <location evidence="2">Cell membrane</location>
    </subcellularLocation>
    <subcellularLocation>
        <location evidence="3">Cytoplasmic vesicle</location>
        <location evidence="3">Clathrin-coated vesicle membrane</location>
    </subcellularLocation>
</comment>
<dbReference type="GO" id="GO:0030125">
    <property type="term" value="C:clathrin vesicle coat"/>
    <property type="evidence" value="ECO:0007669"/>
    <property type="project" value="TreeGrafter"/>
</dbReference>
<evidence type="ECO:0000256" key="6">
    <source>
        <dbReference type="ARBA" id="ARBA00022475"/>
    </source>
</evidence>
<dbReference type="Proteomes" id="UP000700334">
    <property type="component" value="Unassembled WGS sequence"/>
</dbReference>
<feature type="compositionally biased region" description="Low complexity" evidence="15">
    <location>
        <begin position="944"/>
        <end position="954"/>
    </location>
</feature>
<name>A0A8J6ALZ5_GALPY</name>
<comment type="function">
    <text evidence="1">Involved in endocytosis.</text>
</comment>
<dbReference type="Gene3D" id="2.30.29.30">
    <property type="entry name" value="Pleckstrin-homology domain (PH domain)/Phosphotyrosine-binding domain (PTB)"/>
    <property type="match status" value="1"/>
</dbReference>
<organism evidence="17 18">
    <name type="scientific">Galemys pyrenaicus</name>
    <name type="common">Iberian desman</name>
    <name type="synonym">Pyrenean desman</name>
    <dbReference type="NCBI Taxonomy" id="202257"/>
    <lineage>
        <taxon>Eukaryota</taxon>
        <taxon>Metazoa</taxon>
        <taxon>Chordata</taxon>
        <taxon>Craniata</taxon>
        <taxon>Vertebrata</taxon>
        <taxon>Euteleostomi</taxon>
        <taxon>Mammalia</taxon>
        <taxon>Eutheria</taxon>
        <taxon>Laurasiatheria</taxon>
        <taxon>Eulipotyphla</taxon>
        <taxon>Talpidae</taxon>
        <taxon>Galemys</taxon>
    </lineage>
</organism>
<feature type="compositionally biased region" description="Basic and acidic residues" evidence="15">
    <location>
        <begin position="379"/>
        <end position="388"/>
    </location>
</feature>
<evidence type="ECO:0000256" key="1">
    <source>
        <dbReference type="ARBA" id="ARBA00002550"/>
    </source>
</evidence>
<feature type="region of interest" description="Disordered" evidence="15">
    <location>
        <begin position="379"/>
        <end position="431"/>
    </location>
</feature>
<feature type="region of interest" description="Disordered" evidence="15">
    <location>
        <begin position="613"/>
        <end position="666"/>
    </location>
</feature>
<evidence type="ECO:0000256" key="5">
    <source>
        <dbReference type="ARBA" id="ARBA00022448"/>
    </source>
</evidence>
<evidence type="ECO:0000313" key="17">
    <source>
        <dbReference type="EMBL" id="KAG8520725.1"/>
    </source>
</evidence>
<evidence type="ECO:0000256" key="11">
    <source>
        <dbReference type="ARBA" id="ARBA00023136"/>
    </source>
</evidence>
<dbReference type="PANTHER" id="PTHR12847:SF15">
    <property type="entry name" value="ADAPTIN EAR-BINDING COAT-ASSOCIATED PROTEIN 1"/>
    <property type="match status" value="1"/>
</dbReference>